<proteinExistence type="predicted"/>
<keyword evidence="1" id="KW-0472">Membrane</keyword>
<feature type="transmembrane region" description="Helical" evidence="1">
    <location>
        <begin position="7"/>
        <end position="28"/>
    </location>
</feature>
<organism evidence="2 3">
    <name type="scientific">Helicoverpa armigera</name>
    <name type="common">Cotton bollworm</name>
    <name type="synonym">Heliothis armigera</name>
    <dbReference type="NCBI Taxonomy" id="29058"/>
    <lineage>
        <taxon>Eukaryota</taxon>
        <taxon>Metazoa</taxon>
        <taxon>Ecdysozoa</taxon>
        <taxon>Arthropoda</taxon>
        <taxon>Hexapoda</taxon>
        <taxon>Insecta</taxon>
        <taxon>Pterygota</taxon>
        <taxon>Neoptera</taxon>
        <taxon>Endopterygota</taxon>
        <taxon>Lepidoptera</taxon>
        <taxon>Glossata</taxon>
        <taxon>Ditrysia</taxon>
        <taxon>Noctuoidea</taxon>
        <taxon>Noctuidae</taxon>
        <taxon>Heliothinae</taxon>
        <taxon>Helicoverpa</taxon>
    </lineage>
</organism>
<accession>A0A2W1BPH7</accession>
<reference evidence="2 3" key="1">
    <citation type="journal article" date="2017" name="BMC Biol.">
        <title>Genomic innovations, transcriptional plasticity and gene loss underlying the evolution and divergence of two highly polyphagous and invasive Helicoverpa pest species.</title>
        <authorList>
            <person name="Pearce S.L."/>
            <person name="Clarke D.F."/>
            <person name="East P.D."/>
            <person name="Elfekih S."/>
            <person name="Gordon K.H."/>
            <person name="Jermiin L.S."/>
            <person name="McGaughran A."/>
            <person name="Oakeshott J.G."/>
            <person name="Papanikolaou A."/>
            <person name="Perera O.P."/>
            <person name="Rane R.V."/>
            <person name="Richards S."/>
            <person name="Tay W.T."/>
            <person name="Walsh T.K."/>
            <person name="Anderson A."/>
            <person name="Anderson C.J."/>
            <person name="Asgari S."/>
            <person name="Board P.G."/>
            <person name="Bretschneider A."/>
            <person name="Campbell P.M."/>
            <person name="Chertemps T."/>
            <person name="Christeller J.T."/>
            <person name="Coppin C.W."/>
            <person name="Downes S.J."/>
            <person name="Duan G."/>
            <person name="Farnsworth C.A."/>
            <person name="Good R.T."/>
            <person name="Han L.B."/>
            <person name="Han Y.C."/>
            <person name="Hatje K."/>
            <person name="Horne I."/>
            <person name="Huang Y.P."/>
            <person name="Hughes D.S."/>
            <person name="Jacquin-Joly E."/>
            <person name="James W."/>
            <person name="Jhangiani S."/>
            <person name="Kollmar M."/>
            <person name="Kuwar S.S."/>
            <person name="Li S."/>
            <person name="Liu N.Y."/>
            <person name="Maibeche M.T."/>
            <person name="Miller J.R."/>
            <person name="Montagne N."/>
            <person name="Perry T."/>
            <person name="Qu J."/>
            <person name="Song S.V."/>
            <person name="Sutton G.G."/>
            <person name="Vogel H."/>
            <person name="Walenz B.P."/>
            <person name="Xu W."/>
            <person name="Zhang H.J."/>
            <person name="Zou Z."/>
            <person name="Batterham P."/>
            <person name="Edwards O.R."/>
            <person name="Feyereisen R."/>
            <person name="Gibbs R.A."/>
            <person name="Heckel D.G."/>
            <person name="McGrath A."/>
            <person name="Robin C."/>
            <person name="Scherer S.E."/>
            <person name="Worley K.C."/>
            <person name="Wu Y.D."/>
        </authorList>
    </citation>
    <scope>NUCLEOTIDE SEQUENCE [LARGE SCALE GENOMIC DNA]</scope>
    <source>
        <strain evidence="2">Harm_GR_Male_#8</strain>
        <tissue evidence="2">Whole organism</tissue>
    </source>
</reference>
<keyword evidence="1" id="KW-0812">Transmembrane</keyword>
<gene>
    <name evidence="2" type="primary">HaOG206004</name>
    <name evidence="2" type="ORF">B5X24_HaOG206004</name>
</gene>
<evidence type="ECO:0000313" key="2">
    <source>
        <dbReference type="EMBL" id="PZC75514.1"/>
    </source>
</evidence>
<dbReference type="AlphaFoldDB" id="A0A2W1BPH7"/>
<dbReference type="Proteomes" id="UP000249218">
    <property type="component" value="Unassembled WGS sequence"/>
</dbReference>
<protein>
    <submittedName>
        <fullName evidence="2">Uncharacterized protein</fullName>
    </submittedName>
</protein>
<evidence type="ECO:0000256" key="1">
    <source>
        <dbReference type="SAM" id="Phobius"/>
    </source>
</evidence>
<evidence type="ECO:0000313" key="3">
    <source>
        <dbReference type="Proteomes" id="UP000249218"/>
    </source>
</evidence>
<sequence length="76" mass="8907">MRYILYFLVYSCLLVALFSTFLYLMTVVDPGLLHLSDKAARMMKTNREGVQASRDQLPSEMYIDFSEMFNRSRNVV</sequence>
<name>A0A2W1BPH7_HELAM</name>
<dbReference type="EMBL" id="KZ149993">
    <property type="protein sequence ID" value="PZC75514.1"/>
    <property type="molecule type" value="Genomic_DNA"/>
</dbReference>
<keyword evidence="1" id="KW-1133">Transmembrane helix</keyword>
<keyword evidence="3" id="KW-1185">Reference proteome</keyword>